<sequence length="108" mass="12028">MEKSWNWVSFNVLFGVLGQSSASTGFDCCENRLLDCVQAFKPETFCTPKCIKECYTTSSLDAKYFCKLGCAISLQPISTLNKILVTKLLSLSLSLSVIICNRVRNELT</sequence>
<reference evidence="2" key="1">
    <citation type="journal article" date="2023" name="G3 (Bethesda)">
        <title>Genome assembly and association tests identify interacting loci associated with vigor, precocity, and sex in interspecific pistachio rootstocks.</title>
        <authorList>
            <person name="Palmer W."/>
            <person name="Jacygrad E."/>
            <person name="Sagayaradj S."/>
            <person name="Cavanaugh K."/>
            <person name="Han R."/>
            <person name="Bertier L."/>
            <person name="Beede B."/>
            <person name="Kafkas S."/>
            <person name="Golino D."/>
            <person name="Preece J."/>
            <person name="Michelmore R."/>
        </authorList>
    </citation>
    <scope>NUCLEOTIDE SEQUENCE [LARGE SCALE GENOMIC DNA]</scope>
</reference>
<comment type="caution">
    <text evidence="1">The sequence shown here is derived from an EMBL/GenBank/DDBJ whole genome shotgun (WGS) entry which is preliminary data.</text>
</comment>
<gene>
    <name evidence="1" type="ORF">Patl1_32723</name>
</gene>
<accession>A0ACC1AN48</accession>
<evidence type="ECO:0000313" key="1">
    <source>
        <dbReference type="EMBL" id="KAJ0088120.1"/>
    </source>
</evidence>
<protein>
    <submittedName>
        <fullName evidence="1">Uncharacterized protein</fullName>
    </submittedName>
</protein>
<proteinExistence type="predicted"/>
<dbReference type="EMBL" id="CM047905">
    <property type="protein sequence ID" value="KAJ0088120.1"/>
    <property type="molecule type" value="Genomic_DNA"/>
</dbReference>
<keyword evidence="2" id="KW-1185">Reference proteome</keyword>
<organism evidence="1 2">
    <name type="scientific">Pistacia atlantica</name>
    <dbReference type="NCBI Taxonomy" id="434234"/>
    <lineage>
        <taxon>Eukaryota</taxon>
        <taxon>Viridiplantae</taxon>
        <taxon>Streptophyta</taxon>
        <taxon>Embryophyta</taxon>
        <taxon>Tracheophyta</taxon>
        <taxon>Spermatophyta</taxon>
        <taxon>Magnoliopsida</taxon>
        <taxon>eudicotyledons</taxon>
        <taxon>Gunneridae</taxon>
        <taxon>Pentapetalae</taxon>
        <taxon>rosids</taxon>
        <taxon>malvids</taxon>
        <taxon>Sapindales</taxon>
        <taxon>Anacardiaceae</taxon>
        <taxon>Pistacia</taxon>
    </lineage>
</organism>
<name>A0ACC1AN48_9ROSI</name>
<evidence type="ECO:0000313" key="2">
    <source>
        <dbReference type="Proteomes" id="UP001164250"/>
    </source>
</evidence>
<dbReference type="Proteomes" id="UP001164250">
    <property type="component" value="Chromosome 9"/>
</dbReference>